<protein>
    <recommendedName>
        <fullName evidence="2">glycogenin glucosyltransferase</fullName>
        <ecNumber evidence="2">2.4.1.186</ecNumber>
    </recommendedName>
</protein>
<comment type="similarity">
    <text evidence="1">Belongs to the glycosyltransferase 8 family. Glycogenin subfamily.</text>
</comment>
<reference evidence="4 5" key="1">
    <citation type="submission" date="2020-11" db="EMBL/GenBank/DDBJ databases">
        <authorList>
            <person name="Wallbank WR R."/>
            <person name="Pardo Diaz C."/>
            <person name="Kozak K."/>
            <person name="Martin S."/>
            <person name="Jiggins C."/>
            <person name="Moest M."/>
            <person name="Warren A I."/>
            <person name="Generalovic N T."/>
            <person name="Byers J.R.P. K."/>
            <person name="Montejo-Kovacevich G."/>
            <person name="Yen C E."/>
        </authorList>
    </citation>
    <scope>NUCLEOTIDE SEQUENCE [LARGE SCALE GENOMIC DNA]</scope>
</reference>
<dbReference type="CDD" id="cd02537">
    <property type="entry name" value="GT8_Glycogenin"/>
    <property type="match status" value="1"/>
</dbReference>
<accession>A0A7R8YP94</accession>
<dbReference type="Proteomes" id="UP000594454">
    <property type="component" value="Chromosome 1"/>
</dbReference>
<evidence type="ECO:0000256" key="2">
    <source>
        <dbReference type="ARBA" id="ARBA00038934"/>
    </source>
</evidence>
<dbReference type="OrthoDB" id="2014201at2759"/>
<dbReference type="GO" id="GO:0005978">
    <property type="term" value="P:glycogen biosynthetic process"/>
    <property type="evidence" value="ECO:0007669"/>
    <property type="project" value="UniProtKB-ARBA"/>
</dbReference>
<dbReference type="EC" id="2.4.1.186" evidence="2"/>
<keyword evidence="5" id="KW-1185">Reference proteome</keyword>
<evidence type="ECO:0000313" key="5">
    <source>
        <dbReference type="Proteomes" id="UP000594454"/>
    </source>
</evidence>
<dbReference type="SUPFAM" id="SSF53448">
    <property type="entry name" value="Nucleotide-diphospho-sugar transferases"/>
    <property type="match status" value="1"/>
</dbReference>
<dbReference type="AlphaFoldDB" id="A0A7R8YP94"/>
<dbReference type="EMBL" id="LR899009">
    <property type="protein sequence ID" value="CAD7077156.1"/>
    <property type="molecule type" value="Genomic_DNA"/>
</dbReference>
<dbReference type="InterPro" id="IPR050587">
    <property type="entry name" value="GNT1/Glycosyltrans_8"/>
</dbReference>
<evidence type="ECO:0000256" key="1">
    <source>
        <dbReference type="ARBA" id="ARBA00038162"/>
    </source>
</evidence>
<gene>
    <name evidence="4" type="ORF">HERILL_LOCUS528</name>
</gene>
<dbReference type="Gene3D" id="3.90.550.10">
    <property type="entry name" value="Spore Coat Polysaccharide Biosynthesis Protein SpsA, Chain A"/>
    <property type="match status" value="1"/>
</dbReference>
<dbReference type="GO" id="GO:0008466">
    <property type="term" value="F:glycogenin glucosyltransferase activity"/>
    <property type="evidence" value="ECO:0007669"/>
    <property type="project" value="UniProtKB-EC"/>
</dbReference>
<feature type="region of interest" description="Disordered" evidence="3">
    <location>
        <begin position="319"/>
        <end position="340"/>
    </location>
</feature>
<feature type="compositionally biased region" description="Basic residues" evidence="3">
    <location>
        <begin position="738"/>
        <end position="748"/>
    </location>
</feature>
<dbReference type="InParanoid" id="A0A7R8YP94"/>
<proteinExistence type="inferred from homology"/>
<feature type="region of interest" description="Disordered" evidence="3">
    <location>
        <begin position="475"/>
        <end position="494"/>
    </location>
</feature>
<feature type="compositionally biased region" description="Polar residues" evidence="3">
    <location>
        <begin position="482"/>
        <end position="494"/>
    </location>
</feature>
<feature type="region of interest" description="Disordered" evidence="3">
    <location>
        <begin position="678"/>
        <end position="698"/>
    </location>
</feature>
<evidence type="ECO:0000256" key="3">
    <source>
        <dbReference type="SAM" id="MobiDB-lite"/>
    </source>
</evidence>
<dbReference type="InterPro" id="IPR002495">
    <property type="entry name" value="Glyco_trans_8"/>
</dbReference>
<dbReference type="PANTHER" id="PTHR11183">
    <property type="entry name" value="GLYCOGENIN SUBFAMILY MEMBER"/>
    <property type="match status" value="1"/>
</dbReference>
<dbReference type="InterPro" id="IPR029044">
    <property type="entry name" value="Nucleotide-diphossugar_trans"/>
</dbReference>
<evidence type="ECO:0000313" key="4">
    <source>
        <dbReference type="EMBL" id="CAD7077156.1"/>
    </source>
</evidence>
<feature type="region of interest" description="Disordered" evidence="3">
    <location>
        <begin position="450"/>
        <end position="469"/>
    </location>
</feature>
<feature type="region of interest" description="Disordered" evidence="3">
    <location>
        <begin position="723"/>
        <end position="748"/>
    </location>
</feature>
<organism evidence="4 5">
    <name type="scientific">Hermetia illucens</name>
    <name type="common">Black soldier fly</name>
    <dbReference type="NCBI Taxonomy" id="343691"/>
    <lineage>
        <taxon>Eukaryota</taxon>
        <taxon>Metazoa</taxon>
        <taxon>Ecdysozoa</taxon>
        <taxon>Arthropoda</taxon>
        <taxon>Hexapoda</taxon>
        <taxon>Insecta</taxon>
        <taxon>Pterygota</taxon>
        <taxon>Neoptera</taxon>
        <taxon>Endopterygota</taxon>
        <taxon>Diptera</taxon>
        <taxon>Brachycera</taxon>
        <taxon>Stratiomyomorpha</taxon>
        <taxon>Stratiomyidae</taxon>
        <taxon>Hermetiinae</taxon>
        <taxon>Hermetia</taxon>
    </lineage>
</organism>
<feature type="compositionally biased region" description="Polar residues" evidence="3">
    <location>
        <begin position="520"/>
        <end position="535"/>
    </location>
</feature>
<name>A0A7R8YP94_HERIL</name>
<dbReference type="Pfam" id="PF01501">
    <property type="entry name" value="Glyco_transf_8"/>
    <property type="match status" value="1"/>
</dbReference>
<dbReference type="FunFam" id="3.90.550.10:FF:000085">
    <property type="entry name" value="Glycogenin, isoform B"/>
    <property type="match status" value="1"/>
</dbReference>
<sequence>MSTYAWVTLATNDLYSLGALVLAYSLKRVSTAHQLAILITPTVSESMRNKLKDVFNVVQEVNVLDSQDAANLALLARPELGITFTKIHCWRLIQFEKCVFLDADTLVLQNCDELFEREELSAAPDVGWPDCFNSGVFVYRPSLDTFSKITQFALEKGSFDGGDQGLLNSYFSDWATSDISRHLPFLYNTCSTATYSYLPAFKQFADRIKILHFIGRMKPWLLNFNSQTRIVYTPQESGYLHPYLQFWWDLFCDNVHEKLTEDMGGLAGALSKLRLGEPRSPEQEAYEQHIRRQCWESGNIDYTGRDSFDNIWARISETLSSAPPKPAETPKEPGKRLTSADIEDGKVEFDRATGVKKTYKKIPKGYEIITEIPQPNGTLKTEVQTFYDPQPLTDEELEAANKPEGTYKKGNVTTVVKKIPGGKKLTITTTNKDGTQTVQTQTIYDAEEEEITETTETEHVSPKKTTKIVSQKVPGGTAFVPASSTKHVSHQDSTTTEEINVKSKRTVEETRRVTETTEVSGKSTKTTKKNQSIEQQNVQAIEDKSKKGKTKKVPLPADFVEKPGEKTTLEKRKVAGGTEYIYTTILADGRTQISRKTVEEEQGVDMTEDEIDEYHRQLKEAEKFKNIKKTKKIQTESGTKTVVPSENPGEVTTMETIKIDGGTEYHYTTVRPDGTIKKSTRTVYDPTPVEGSEEEYEEVEEYEEEIIEPGDPIVETIETIKTITPEEKKKLGQDAPVSKKKGKKSAAK</sequence>
<feature type="region of interest" description="Disordered" evidence="3">
    <location>
        <begin position="512"/>
        <end position="535"/>
    </location>
</feature>